<gene>
    <name evidence="1" type="ORF">PAPOLLO_LOCUS4244</name>
</gene>
<organism evidence="1 2">
    <name type="scientific">Parnassius apollo</name>
    <name type="common">Apollo butterfly</name>
    <name type="synonym">Papilio apollo</name>
    <dbReference type="NCBI Taxonomy" id="110799"/>
    <lineage>
        <taxon>Eukaryota</taxon>
        <taxon>Metazoa</taxon>
        <taxon>Ecdysozoa</taxon>
        <taxon>Arthropoda</taxon>
        <taxon>Hexapoda</taxon>
        <taxon>Insecta</taxon>
        <taxon>Pterygota</taxon>
        <taxon>Neoptera</taxon>
        <taxon>Endopterygota</taxon>
        <taxon>Lepidoptera</taxon>
        <taxon>Glossata</taxon>
        <taxon>Ditrysia</taxon>
        <taxon>Papilionoidea</taxon>
        <taxon>Papilionidae</taxon>
        <taxon>Parnassiinae</taxon>
        <taxon>Parnassini</taxon>
        <taxon>Parnassius</taxon>
        <taxon>Parnassius</taxon>
    </lineage>
</organism>
<dbReference type="OrthoDB" id="421040at2759"/>
<keyword evidence="2" id="KW-1185">Reference proteome</keyword>
<dbReference type="Proteomes" id="UP000691718">
    <property type="component" value="Unassembled WGS sequence"/>
</dbReference>
<protein>
    <submittedName>
        <fullName evidence="1">(apollo) hypothetical protein</fullName>
    </submittedName>
</protein>
<name>A0A8S3WBU3_PARAO</name>
<dbReference type="EMBL" id="CAJQZP010000233">
    <property type="protein sequence ID" value="CAG4950594.1"/>
    <property type="molecule type" value="Genomic_DNA"/>
</dbReference>
<accession>A0A8S3WBU3</accession>
<dbReference type="AlphaFoldDB" id="A0A8S3WBU3"/>
<reference evidence="1" key="1">
    <citation type="submission" date="2021-04" db="EMBL/GenBank/DDBJ databases">
        <authorList>
            <person name="Tunstrom K."/>
        </authorList>
    </citation>
    <scope>NUCLEOTIDE SEQUENCE</scope>
</reference>
<proteinExistence type="predicted"/>
<evidence type="ECO:0000313" key="2">
    <source>
        <dbReference type="Proteomes" id="UP000691718"/>
    </source>
</evidence>
<sequence>MYNHFKKEINKAANEHIPITKINIDPEKHFKPKVYWNPSLSKIVAQHRLALKIFRRNPTPLNLTKLQEKVAESRKMIREAKFNNWKKFCNSFDETTNTSVLWNKMRWIKGLKSNKFYPTEEKLKDLLNNLATVSVLPRMPEFS</sequence>
<evidence type="ECO:0000313" key="1">
    <source>
        <dbReference type="EMBL" id="CAG4950594.1"/>
    </source>
</evidence>
<comment type="caution">
    <text evidence="1">The sequence shown here is derived from an EMBL/GenBank/DDBJ whole genome shotgun (WGS) entry which is preliminary data.</text>
</comment>